<gene>
    <name evidence="2" type="ORF">N478_05840</name>
</gene>
<dbReference type="AlphaFoldDB" id="A0A162ALR4"/>
<reference evidence="2 3" key="1">
    <citation type="submission" date="2013-07" db="EMBL/GenBank/DDBJ databases">
        <title>Comparative Genomic and Metabolomic Analysis of Twelve Strains of Pseudoalteromonas luteoviolacea.</title>
        <authorList>
            <person name="Vynne N.G."/>
            <person name="Mansson M."/>
            <person name="Gram L."/>
        </authorList>
    </citation>
    <scope>NUCLEOTIDE SEQUENCE [LARGE SCALE GENOMIC DNA]</scope>
    <source>
        <strain evidence="2 3">S4060-1</strain>
    </source>
</reference>
<evidence type="ECO:0000313" key="3">
    <source>
        <dbReference type="Proteomes" id="UP000076661"/>
    </source>
</evidence>
<sequence length="80" mass="9083">MWFQFFNYKSEQSSPCERCGVLVSDKQSECPHCKGLSIKDARNLKGIRKNKMSNKNKGLSLLMKVLFCLCGLGVAYLFTL</sequence>
<comment type="caution">
    <text evidence="2">The sequence shown here is derived from an EMBL/GenBank/DDBJ whole genome shotgun (WGS) entry which is preliminary data.</text>
</comment>
<accession>A0A162ALR4</accession>
<name>A0A162ALR4_9GAMM</name>
<keyword evidence="1" id="KW-0812">Transmembrane</keyword>
<keyword evidence="1" id="KW-0472">Membrane</keyword>
<keyword evidence="1" id="KW-1133">Transmembrane helix</keyword>
<evidence type="ECO:0000256" key="1">
    <source>
        <dbReference type="SAM" id="Phobius"/>
    </source>
</evidence>
<proteinExistence type="predicted"/>
<protein>
    <recommendedName>
        <fullName evidence="4">Rubredoxin-like domain-containing protein</fullName>
    </recommendedName>
</protein>
<dbReference type="Proteomes" id="UP000076661">
    <property type="component" value="Unassembled WGS sequence"/>
</dbReference>
<dbReference type="EMBL" id="AUXX01000045">
    <property type="protein sequence ID" value="KZN61588.1"/>
    <property type="molecule type" value="Genomic_DNA"/>
</dbReference>
<organism evidence="2 3">
    <name type="scientific">Pseudoalteromonas luteoviolacea S4060-1</name>
    <dbReference type="NCBI Taxonomy" id="1365257"/>
    <lineage>
        <taxon>Bacteria</taxon>
        <taxon>Pseudomonadati</taxon>
        <taxon>Pseudomonadota</taxon>
        <taxon>Gammaproteobacteria</taxon>
        <taxon>Alteromonadales</taxon>
        <taxon>Pseudoalteromonadaceae</taxon>
        <taxon>Pseudoalteromonas</taxon>
    </lineage>
</organism>
<feature type="transmembrane region" description="Helical" evidence="1">
    <location>
        <begin position="58"/>
        <end position="78"/>
    </location>
</feature>
<evidence type="ECO:0008006" key="4">
    <source>
        <dbReference type="Google" id="ProtNLM"/>
    </source>
</evidence>
<evidence type="ECO:0000313" key="2">
    <source>
        <dbReference type="EMBL" id="KZN61588.1"/>
    </source>
</evidence>
<dbReference type="PATRIC" id="fig|1365257.3.peg.4485"/>